<reference evidence="1 2" key="1">
    <citation type="submission" date="2018-11" db="EMBL/GenBank/DDBJ databases">
        <authorList>
            <consortium name="Pathogen Informatics"/>
        </authorList>
    </citation>
    <scope>NUCLEOTIDE SEQUENCE [LARGE SCALE GENOMIC DNA]</scope>
</reference>
<evidence type="ECO:0000313" key="1">
    <source>
        <dbReference type="EMBL" id="VDN43963.1"/>
    </source>
</evidence>
<sequence length="37" mass="3964">MEAKLTVHEPLVVGIMESGRGKPIWTWEDVNAAPGSG</sequence>
<name>A0A3P7P1J7_DIBLA</name>
<keyword evidence="2" id="KW-1185">Reference proteome</keyword>
<organism evidence="1 2">
    <name type="scientific">Dibothriocephalus latus</name>
    <name type="common">Fish tapeworm</name>
    <name type="synonym">Diphyllobothrium latum</name>
    <dbReference type="NCBI Taxonomy" id="60516"/>
    <lineage>
        <taxon>Eukaryota</taxon>
        <taxon>Metazoa</taxon>
        <taxon>Spiralia</taxon>
        <taxon>Lophotrochozoa</taxon>
        <taxon>Platyhelminthes</taxon>
        <taxon>Cestoda</taxon>
        <taxon>Eucestoda</taxon>
        <taxon>Diphyllobothriidea</taxon>
        <taxon>Diphyllobothriidae</taxon>
        <taxon>Dibothriocephalus</taxon>
    </lineage>
</organism>
<dbReference type="Proteomes" id="UP000281553">
    <property type="component" value="Unassembled WGS sequence"/>
</dbReference>
<protein>
    <submittedName>
        <fullName evidence="1">Uncharacterized protein</fullName>
    </submittedName>
</protein>
<dbReference type="EMBL" id="UYRU01109752">
    <property type="protein sequence ID" value="VDN43963.1"/>
    <property type="molecule type" value="Genomic_DNA"/>
</dbReference>
<accession>A0A3P7P1J7</accession>
<dbReference type="AlphaFoldDB" id="A0A3P7P1J7"/>
<gene>
    <name evidence="1" type="ORF">DILT_LOCUS19234</name>
</gene>
<proteinExistence type="predicted"/>
<evidence type="ECO:0000313" key="2">
    <source>
        <dbReference type="Proteomes" id="UP000281553"/>
    </source>
</evidence>